<dbReference type="InterPro" id="IPR029000">
    <property type="entry name" value="Cyclophilin-like_dom_sf"/>
</dbReference>
<keyword evidence="1" id="KW-0697">Rotamase</keyword>
<comment type="similarity">
    <text evidence="1">Belongs to the cyclophilin-type PPIase family.</text>
</comment>
<proteinExistence type="inferred from homology"/>
<feature type="domain" description="PPIase cyclophilin-type" evidence="2">
    <location>
        <begin position="21"/>
        <end position="154"/>
    </location>
</feature>
<dbReference type="RefSeq" id="XP_014672341.1">
    <property type="nucleotide sequence ID" value="XM_014816855.1"/>
</dbReference>
<dbReference type="InterPro" id="IPR002130">
    <property type="entry name" value="Cyclophilin-type_PPIase_dom"/>
</dbReference>
<keyword evidence="3" id="KW-1185">Reference proteome</keyword>
<dbReference type="SUPFAM" id="SSF50891">
    <property type="entry name" value="Cyclophilin-like"/>
    <property type="match status" value="1"/>
</dbReference>
<evidence type="ECO:0000256" key="1">
    <source>
        <dbReference type="RuleBase" id="RU363019"/>
    </source>
</evidence>
<gene>
    <name evidence="4" type="primary">LOC106812862</name>
</gene>
<dbReference type="Proteomes" id="UP000695022">
    <property type="component" value="Unplaced"/>
</dbReference>
<reference evidence="4" key="1">
    <citation type="submission" date="2025-08" db="UniProtKB">
        <authorList>
            <consortium name="RefSeq"/>
        </authorList>
    </citation>
    <scope>IDENTIFICATION</scope>
</reference>
<evidence type="ECO:0000259" key="2">
    <source>
        <dbReference type="PROSITE" id="PS50072"/>
    </source>
</evidence>
<organism evidence="3 4">
    <name type="scientific">Priapulus caudatus</name>
    <name type="common">Priapulid worm</name>
    <dbReference type="NCBI Taxonomy" id="37621"/>
    <lineage>
        <taxon>Eukaryota</taxon>
        <taxon>Metazoa</taxon>
        <taxon>Ecdysozoa</taxon>
        <taxon>Scalidophora</taxon>
        <taxon>Priapulida</taxon>
        <taxon>Priapulimorpha</taxon>
        <taxon>Priapulimorphida</taxon>
        <taxon>Priapulidae</taxon>
        <taxon>Priapulus</taxon>
    </lineage>
</organism>
<dbReference type="EC" id="5.2.1.8" evidence="1"/>
<dbReference type="PROSITE" id="PS50072">
    <property type="entry name" value="CSA_PPIASE_2"/>
    <property type="match status" value="1"/>
</dbReference>
<evidence type="ECO:0000313" key="3">
    <source>
        <dbReference type="Proteomes" id="UP000695022"/>
    </source>
</evidence>
<sequence length="154" mass="17178">MLGFSRFIRTLTTAMGNPKTYFDLTADGQPMGRVTFEVFADVVPKTAENFRALCTGEKGLVLISHLGVENYHHASRVCRLFLVLLVASQSSSSLALQSWLYWRSLSVKSKSPGRYSDCRKAGATNSVYTVLLFFTRFRLTLRLLSLATTSPDQV</sequence>
<dbReference type="PRINTS" id="PR00153">
    <property type="entry name" value="CSAPPISMRASE"/>
</dbReference>
<keyword evidence="1" id="KW-0413">Isomerase</keyword>
<comment type="function">
    <text evidence="1">PPIases accelerate the folding of proteins. It catalyzes the cis-trans isomerization of proline imidic peptide bonds in oligopeptides.</text>
</comment>
<evidence type="ECO:0000313" key="4">
    <source>
        <dbReference type="RefSeq" id="XP_014672341.1"/>
    </source>
</evidence>
<dbReference type="Pfam" id="PF00160">
    <property type="entry name" value="Pro_isomerase"/>
    <property type="match status" value="1"/>
</dbReference>
<dbReference type="PANTHER" id="PTHR11071">
    <property type="entry name" value="PEPTIDYL-PROLYL CIS-TRANS ISOMERASE"/>
    <property type="match status" value="1"/>
</dbReference>
<protein>
    <recommendedName>
        <fullName evidence="1">Peptidyl-prolyl cis-trans isomerase</fullName>
        <shortName evidence="1">PPIase</shortName>
        <ecNumber evidence="1">5.2.1.8</ecNumber>
    </recommendedName>
</protein>
<name>A0ABM1EJH0_PRICU</name>
<dbReference type="GeneID" id="106812862"/>
<dbReference type="PANTHER" id="PTHR11071:SF561">
    <property type="entry name" value="PEPTIDYL-PROLYL CIS-TRANS ISOMERASE D-RELATED"/>
    <property type="match status" value="1"/>
</dbReference>
<dbReference type="Gene3D" id="2.40.100.10">
    <property type="entry name" value="Cyclophilin-like"/>
    <property type="match status" value="1"/>
</dbReference>
<accession>A0ABM1EJH0</accession>
<comment type="catalytic activity">
    <reaction evidence="1">
        <text>[protein]-peptidylproline (omega=180) = [protein]-peptidylproline (omega=0)</text>
        <dbReference type="Rhea" id="RHEA:16237"/>
        <dbReference type="Rhea" id="RHEA-COMP:10747"/>
        <dbReference type="Rhea" id="RHEA-COMP:10748"/>
        <dbReference type="ChEBI" id="CHEBI:83833"/>
        <dbReference type="ChEBI" id="CHEBI:83834"/>
        <dbReference type="EC" id="5.2.1.8"/>
    </reaction>
</comment>